<dbReference type="CDD" id="cd00338">
    <property type="entry name" value="Ser_Recombinase"/>
    <property type="match status" value="1"/>
</dbReference>
<dbReference type="Pfam" id="PF00239">
    <property type="entry name" value="Resolvase"/>
    <property type="match status" value="1"/>
</dbReference>
<comment type="caution">
    <text evidence="4">The sequence shown here is derived from an EMBL/GenBank/DDBJ whole genome shotgun (WGS) entry which is preliminary data.</text>
</comment>
<feature type="coiled-coil region" evidence="1">
    <location>
        <begin position="405"/>
        <end position="491"/>
    </location>
</feature>
<dbReference type="Pfam" id="PF07508">
    <property type="entry name" value="Recombinase"/>
    <property type="match status" value="1"/>
</dbReference>
<dbReference type="PANTHER" id="PTHR30461">
    <property type="entry name" value="DNA-INVERTASE FROM LAMBDOID PROPHAGE"/>
    <property type="match status" value="1"/>
</dbReference>
<dbReference type="InterPro" id="IPR011109">
    <property type="entry name" value="DNA_bind_recombinase_dom"/>
</dbReference>
<dbReference type="AlphaFoldDB" id="A0A133N6B1"/>
<dbReference type="PROSITE" id="PS51737">
    <property type="entry name" value="RECOMBINASE_DNA_BIND"/>
    <property type="match status" value="1"/>
</dbReference>
<organism evidence="4 5">
    <name type="scientific">Clostridium perfringens</name>
    <dbReference type="NCBI Taxonomy" id="1502"/>
    <lineage>
        <taxon>Bacteria</taxon>
        <taxon>Bacillati</taxon>
        <taxon>Bacillota</taxon>
        <taxon>Clostridia</taxon>
        <taxon>Eubacteriales</taxon>
        <taxon>Clostridiaceae</taxon>
        <taxon>Clostridium</taxon>
    </lineage>
</organism>
<dbReference type="InterPro" id="IPR050639">
    <property type="entry name" value="SSR_resolvase"/>
</dbReference>
<dbReference type="SUPFAM" id="SSF53041">
    <property type="entry name" value="Resolvase-like"/>
    <property type="match status" value="1"/>
</dbReference>
<dbReference type="InterPro" id="IPR038109">
    <property type="entry name" value="DNA_bind_recomb_sf"/>
</dbReference>
<dbReference type="RefSeq" id="WP_060795787.1">
    <property type="nucleotide sequence ID" value="NZ_KQ956222.1"/>
</dbReference>
<evidence type="ECO:0000259" key="3">
    <source>
        <dbReference type="PROSITE" id="PS51737"/>
    </source>
</evidence>
<reference evidence="4 5" key="1">
    <citation type="submission" date="2016-01" db="EMBL/GenBank/DDBJ databases">
        <authorList>
            <person name="Oliw E.H."/>
        </authorList>
    </citation>
    <scope>NUCLEOTIDE SEQUENCE [LARGE SCALE GENOMIC DNA]</scope>
    <source>
        <strain evidence="4 5">MJR7757A</strain>
    </source>
</reference>
<evidence type="ECO:0000259" key="2">
    <source>
        <dbReference type="PROSITE" id="PS51736"/>
    </source>
</evidence>
<keyword evidence="1" id="KW-0175">Coiled coil</keyword>
<dbReference type="Gene3D" id="3.90.1750.20">
    <property type="entry name" value="Putative Large Serine Recombinase, Chain B, Domain 2"/>
    <property type="match status" value="1"/>
</dbReference>
<dbReference type="Proteomes" id="UP000070646">
    <property type="component" value="Unassembled WGS sequence"/>
</dbReference>
<feature type="domain" description="Resolvase/invertase-type recombinase catalytic" evidence="2">
    <location>
        <begin position="3"/>
        <end position="150"/>
    </location>
</feature>
<dbReference type="InterPro" id="IPR036162">
    <property type="entry name" value="Resolvase-like_N_sf"/>
</dbReference>
<dbReference type="SMART" id="SM00857">
    <property type="entry name" value="Resolvase"/>
    <property type="match status" value="1"/>
</dbReference>
<proteinExistence type="predicted"/>
<gene>
    <name evidence="4" type="ORF">HMPREF3222_01614</name>
</gene>
<dbReference type="EMBL" id="LRPU01000078">
    <property type="protein sequence ID" value="KXA11825.1"/>
    <property type="molecule type" value="Genomic_DNA"/>
</dbReference>
<dbReference type="Gene3D" id="3.40.50.1390">
    <property type="entry name" value="Resolvase, N-terminal catalytic domain"/>
    <property type="match status" value="1"/>
</dbReference>
<protein>
    <submittedName>
        <fullName evidence="4">Resolvase protein</fullName>
    </submittedName>
</protein>
<dbReference type="PATRIC" id="fig|1502.174.peg.1627"/>
<dbReference type="GO" id="GO:0000150">
    <property type="term" value="F:DNA strand exchange activity"/>
    <property type="evidence" value="ECO:0007669"/>
    <property type="project" value="InterPro"/>
</dbReference>
<dbReference type="InterPro" id="IPR006119">
    <property type="entry name" value="Resolv_N"/>
</dbReference>
<dbReference type="GO" id="GO:0003677">
    <property type="term" value="F:DNA binding"/>
    <property type="evidence" value="ECO:0007669"/>
    <property type="project" value="InterPro"/>
</dbReference>
<dbReference type="PROSITE" id="PS51736">
    <property type="entry name" value="RECOMBINASES_3"/>
    <property type="match status" value="1"/>
</dbReference>
<feature type="domain" description="Recombinase" evidence="3">
    <location>
        <begin position="158"/>
        <end position="321"/>
    </location>
</feature>
<dbReference type="Pfam" id="PF13408">
    <property type="entry name" value="Zn_ribbon_recom"/>
    <property type="match status" value="1"/>
</dbReference>
<evidence type="ECO:0000313" key="5">
    <source>
        <dbReference type="Proteomes" id="UP000070646"/>
    </source>
</evidence>
<evidence type="ECO:0000313" key="4">
    <source>
        <dbReference type="EMBL" id="KXA11825.1"/>
    </source>
</evidence>
<accession>A0A133N6B1</accession>
<sequence>MKRIAIYSRKSRFTGKGDSIENQIEMCKEHILKLISKDVEFLIYEDEGFSGGNINRPAFKRLINDIKYGAIDLLICYRLDRISRNVADFSSVLDILQEYKVDFISIKEQFDTSSPMGRAMIYIASVFAQLERETIAERIKDNMLEMAKKGKWTGGKLPLGFTSKKTAYIDEEGKKRFKVALLHDTKDLEFVKFLYEKYLELGSLHKLETYTHENNIRSASGKIFEKSTLKIILQNPIYVKADENVINYFENKGWSTYGEPDGVHSLLSYNKTETTKKDGKLTKRNKDESESLVAVSNIKGYIDSSLWLKVQYQFKKNKDTFPRLGKTHNALLVGKLFCGNCGTRMIIQHGKTSPKTGVKNFYYVCSLKKTSKKKLCEAHNVKTDFLENLVLDSLEKLYDKKDFINESLRINLKENKSNIEEINNTKKLIELNNAKLNSLVEKLSLDFDNLISDILIPQMKSLKLEINALESKLEELKLKKQESEMNKIEIDLISSLLNKCKNIKELDRTEQKRIIDCLVDSIYYYSNNNENDKIKIKFINDIDSISTILSDEEKRQFEKLSFYSHSMSSI</sequence>
<name>A0A133N6B1_CLOPF</name>
<evidence type="ECO:0000256" key="1">
    <source>
        <dbReference type="SAM" id="Coils"/>
    </source>
</evidence>
<dbReference type="PANTHER" id="PTHR30461:SF23">
    <property type="entry name" value="DNA RECOMBINASE-RELATED"/>
    <property type="match status" value="1"/>
</dbReference>
<dbReference type="InterPro" id="IPR025827">
    <property type="entry name" value="Zn_ribbon_recom_dom"/>
</dbReference>